<dbReference type="EMBL" id="JACAZF010000012">
    <property type="protein sequence ID" value="KAF7292054.1"/>
    <property type="molecule type" value="Genomic_DNA"/>
</dbReference>
<keyword evidence="3" id="KW-1185">Reference proteome</keyword>
<dbReference type="RefSeq" id="XP_037214781.1">
    <property type="nucleotide sequence ID" value="XM_037368813.1"/>
</dbReference>
<dbReference type="Proteomes" id="UP000636479">
    <property type="component" value="Unassembled WGS sequence"/>
</dbReference>
<dbReference type="PANTHER" id="PTHR31912">
    <property type="entry name" value="IP13529P"/>
    <property type="match status" value="1"/>
</dbReference>
<name>A0A8H6S363_9AGAR</name>
<reference evidence="2" key="1">
    <citation type="submission" date="2020-05" db="EMBL/GenBank/DDBJ databases">
        <title>Mycena genomes resolve the evolution of fungal bioluminescence.</title>
        <authorList>
            <person name="Tsai I.J."/>
        </authorList>
    </citation>
    <scope>NUCLEOTIDE SEQUENCE</scope>
    <source>
        <strain evidence="2">171206Taipei</strain>
    </source>
</reference>
<evidence type="ECO:0000256" key="1">
    <source>
        <dbReference type="SAM" id="MobiDB-lite"/>
    </source>
</evidence>
<evidence type="ECO:0000313" key="3">
    <source>
        <dbReference type="Proteomes" id="UP000636479"/>
    </source>
</evidence>
<dbReference type="OrthoDB" id="2506088at2759"/>
<proteinExistence type="predicted"/>
<gene>
    <name evidence="2" type="ORF">MIND_01231500</name>
</gene>
<comment type="caution">
    <text evidence="2">The sequence shown here is derived from an EMBL/GenBank/DDBJ whole genome shotgun (WGS) entry which is preliminary data.</text>
</comment>
<sequence length="466" mass="52481">MNLPPIRGAYMVQYRNNLIGKHFKAIMQALAFHIHDICTPEQFQLVKATADLGARIWVPAIHDMKAYIADLKIAIANVLDAWDVVDPLRILTKIKLHLLVHLPEDIERFGPPILVSTETQEGYNAVFRLVQLLKTDSVFQRHLGWVTKPSPVPGFTRLLGLERNPAIPWSKTTAARHVIPSEISGPIDVDSVWRPGLYVVSKNGDHVQRCTWAFARDSEAKLFLGRVQEIVYAKGVTLVTLERFICSSERHPVFDWPVIRRPNGEEIKENITTEVVVAGADIEFTCSVQHDCRGGSCRPSAIGKCLQEREETTQDLSLIKHFDDDKYILNLGSTHNFALLTQVLPPDAYLLKPLQHDRAAFHRSMSATAHGKRTTAREQTAQKRRQKAAARKQNTMEQAPENYAAEEGNTDSGDEPEPEQPKELENSDDGSEEEQMDDGDYVPPKQGVTKNHGNPGGLKRKRRRLH</sequence>
<organism evidence="2 3">
    <name type="scientific">Mycena indigotica</name>
    <dbReference type="NCBI Taxonomy" id="2126181"/>
    <lineage>
        <taxon>Eukaryota</taxon>
        <taxon>Fungi</taxon>
        <taxon>Dikarya</taxon>
        <taxon>Basidiomycota</taxon>
        <taxon>Agaricomycotina</taxon>
        <taxon>Agaricomycetes</taxon>
        <taxon>Agaricomycetidae</taxon>
        <taxon>Agaricales</taxon>
        <taxon>Marasmiineae</taxon>
        <taxon>Mycenaceae</taxon>
        <taxon>Mycena</taxon>
    </lineage>
</organism>
<evidence type="ECO:0000313" key="2">
    <source>
        <dbReference type="EMBL" id="KAF7292054.1"/>
    </source>
</evidence>
<dbReference type="GeneID" id="59351329"/>
<dbReference type="AlphaFoldDB" id="A0A8H6S363"/>
<protein>
    <submittedName>
        <fullName evidence="2">Uncharacterized protein</fullName>
    </submittedName>
</protein>
<accession>A0A8H6S363</accession>
<dbReference type="PANTHER" id="PTHR31912:SF34">
    <property type="entry name" value="NOTOCHORD-RELATED PROTEIN"/>
    <property type="match status" value="1"/>
</dbReference>
<feature type="region of interest" description="Disordered" evidence="1">
    <location>
        <begin position="365"/>
        <end position="466"/>
    </location>
</feature>
<feature type="compositionally biased region" description="Acidic residues" evidence="1">
    <location>
        <begin position="426"/>
        <end position="440"/>
    </location>
</feature>
<feature type="compositionally biased region" description="Acidic residues" evidence="1">
    <location>
        <begin position="408"/>
        <end position="418"/>
    </location>
</feature>